<dbReference type="AlphaFoldDB" id="A0A2S3ZUK4"/>
<dbReference type="Proteomes" id="UP000237061">
    <property type="component" value="Unassembled WGS sequence"/>
</dbReference>
<organism evidence="1 2">
    <name type="scientific">Arthrobacter glacialis</name>
    <dbReference type="NCBI Taxonomy" id="1664"/>
    <lineage>
        <taxon>Bacteria</taxon>
        <taxon>Bacillati</taxon>
        <taxon>Actinomycetota</taxon>
        <taxon>Actinomycetes</taxon>
        <taxon>Micrococcales</taxon>
        <taxon>Micrococcaceae</taxon>
        <taxon>Arthrobacter</taxon>
    </lineage>
</organism>
<dbReference type="SUPFAM" id="SSF52980">
    <property type="entry name" value="Restriction endonuclease-like"/>
    <property type="match status" value="1"/>
</dbReference>
<name>A0A2S3ZUK4_ARTGL</name>
<dbReference type="RefSeq" id="WP_103466257.1">
    <property type="nucleotide sequence ID" value="NZ_PPXC01000010.1"/>
</dbReference>
<keyword evidence="2" id="KW-1185">Reference proteome</keyword>
<evidence type="ECO:0000313" key="1">
    <source>
        <dbReference type="EMBL" id="POH72863.1"/>
    </source>
</evidence>
<accession>A0A2S3ZUK4</accession>
<comment type="caution">
    <text evidence="1">The sequence shown here is derived from an EMBL/GenBank/DDBJ whole genome shotgun (WGS) entry which is preliminary data.</text>
</comment>
<reference evidence="1 2" key="1">
    <citation type="submission" date="2018-01" db="EMBL/GenBank/DDBJ databases">
        <title>Arthrobacter sp. nov., from glaciers in China.</title>
        <authorList>
            <person name="Liu Q."/>
            <person name="Xin Y.-H."/>
        </authorList>
    </citation>
    <scope>NUCLEOTIDE SEQUENCE [LARGE SCALE GENOMIC DNA]</scope>
    <source>
        <strain evidence="1 2">HLT2-12-2</strain>
    </source>
</reference>
<proteinExistence type="predicted"/>
<protein>
    <recommendedName>
        <fullName evidence="3">DUF559 domain-containing protein</fullName>
    </recommendedName>
</protein>
<sequence length="312" mass="34875">MFHPENFPPELLAGPFSIELANFLGVGPGRLKHADVLRLSRGIKAINIQDASLALLTAPFTQVTGYSAASHATAFTIWEFPGFLPGSDDNVIHISRQAPHDEPRRAGIHGHTTKFRDDEVFCLDGLWLTTRVRTWLDCSRRMSIEELVVVADHLLRLPRPEFEDRTEPYATLAELEQMLERHKGTPGIQKARQALTLARVGSDSAPETRLRLALADAGLPEPLINVPVALAHGKSRTPDAQFPDYCVAVEYDGGTHNESEQVGRDILRQEDFQEAGWVEVRIGKIHMRDDAKAAVRKVRDALYSRGWRPKKN</sequence>
<dbReference type="InterPro" id="IPR011335">
    <property type="entry name" value="Restrct_endonuc-II-like"/>
</dbReference>
<gene>
    <name evidence="1" type="ORF">CVS27_13400</name>
</gene>
<evidence type="ECO:0000313" key="2">
    <source>
        <dbReference type="Proteomes" id="UP000237061"/>
    </source>
</evidence>
<dbReference type="EMBL" id="PPXC01000010">
    <property type="protein sequence ID" value="POH72863.1"/>
    <property type="molecule type" value="Genomic_DNA"/>
</dbReference>
<evidence type="ECO:0008006" key="3">
    <source>
        <dbReference type="Google" id="ProtNLM"/>
    </source>
</evidence>